<dbReference type="EMBL" id="KV417870">
    <property type="protein sequence ID" value="KZP05011.1"/>
    <property type="molecule type" value="Genomic_DNA"/>
</dbReference>
<feature type="compositionally biased region" description="Basic and acidic residues" evidence="1">
    <location>
        <begin position="157"/>
        <end position="179"/>
    </location>
</feature>
<evidence type="ECO:0000256" key="1">
    <source>
        <dbReference type="SAM" id="MobiDB-lite"/>
    </source>
</evidence>
<name>A0A167VH83_9AGAM</name>
<feature type="compositionally biased region" description="Basic and acidic residues" evidence="1">
    <location>
        <begin position="1"/>
        <end position="11"/>
    </location>
</feature>
<protein>
    <submittedName>
        <fullName evidence="2">Uncharacterized protein</fullName>
    </submittedName>
</protein>
<proteinExistence type="predicted"/>
<evidence type="ECO:0000313" key="2">
    <source>
        <dbReference type="EMBL" id="KZP05011.1"/>
    </source>
</evidence>
<keyword evidence="3" id="KW-1185">Reference proteome</keyword>
<feature type="region of interest" description="Disordered" evidence="1">
    <location>
        <begin position="1"/>
        <end position="179"/>
    </location>
</feature>
<accession>A0A167VH83</accession>
<dbReference type="Proteomes" id="UP000076532">
    <property type="component" value="Unassembled WGS sequence"/>
</dbReference>
<feature type="compositionally biased region" description="Pro residues" evidence="1">
    <location>
        <begin position="100"/>
        <end position="109"/>
    </location>
</feature>
<organism evidence="2 3">
    <name type="scientific">Athelia psychrophila</name>
    <dbReference type="NCBI Taxonomy" id="1759441"/>
    <lineage>
        <taxon>Eukaryota</taxon>
        <taxon>Fungi</taxon>
        <taxon>Dikarya</taxon>
        <taxon>Basidiomycota</taxon>
        <taxon>Agaricomycotina</taxon>
        <taxon>Agaricomycetes</taxon>
        <taxon>Agaricomycetidae</taxon>
        <taxon>Atheliales</taxon>
        <taxon>Atheliaceae</taxon>
        <taxon>Athelia</taxon>
    </lineage>
</organism>
<evidence type="ECO:0000313" key="3">
    <source>
        <dbReference type="Proteomes" id="UP000076532"/>
    </source>
</evidence>
<gene>
    <name evidence="2" type="ORF">FIBSPDRAFT_877955</name>
</gene>
<reference evidence="2 3" key="1">
    <citation type="journal article" date="2016" name="Mol. Biol. Evol.">
        <title>Comparative Genomics of Early-Diverging Mushroom-Forming Fungi Provides Insights into the Origins of Lignocellulose Decay Capabilities.</title>
        <authorList>
            <person name="Nagy L.G."/>
            <person name="Riley R."/>
            <person name="Tritt A."/>
            <person name="Adam C."/>
            <person name="Daum C."/>
            <person name="Floudas D."/>
            <person name="Sun H."/>
            <person name="Yadav J.S."/>
            <person name="Pangilinan J."/>
            <person name="Larsson K.H."/>
            <person name="Matsuura K."/>
            <person name="Barry K."/>
            <person name="Labutti K."/>
            <person name="Kuo R."/>
            <person name="Ohm R.A."/>
            <person name="Bhattacharya S.S."/>
            <person name="Shirouzu T."/>
            <person name="Yoshinaga Y."/>
            <person name="Martin F.M."/>
            <person name="Grigoriev I.V."/>
            <person name="Hibbett D.S."/>
        </authorList>
    </citation>
    <scope>NUCLEOTIDE SEQUENCE [LARGE SCALE GENOMIC DNA]</scope>
    <source>
        <strain evidence="2 3">CBS 109695</strain>
    </source>
</reference>
<sequence length="179" mass="18884">MHTRARDDCRRWRTAAGGMGDGHIPAQRVFPSAQSTSNPPSVPGEAPQAHLCMRVARSKSDNRQRASALRRPPAGSATGSTPKAIPSGSRSASLRAQPAGKPPPPPTPTRPSSTLTPSAYAGPRSTSLGIVHIFASAPKPSPPGRRGTRGRSSAGYAERRAERGECWNGEHAKKLGERE</sequence>
<dbReference type="AlphaFoldDB" id="A0A167VH83"/>